<dbReference type="SUPFAM" id="SSF52283">
    <property type="entry name" value="Formate/glycerate dehydrogenase catalytic domain-like"/>
    <property type="match status" value="1"/>
</dbReference>
<evidence type="ECO:0000259" key="5">
    <source>
        <dbReference type="Pfam" id="PF00389"/>
    </source>
</evidence>
<keyword evidence="3" id="KW-0520">NAD</keyword>
<organism evidence="7 8">
    <name type="scientific">Paenibacillus agilis</name>
    <dbReference type="NCBI Taxonomy" id="3020863"/>
    <lineage>
        <taxon>Bacteria</taxon>
        <taxon>Bacillati</taxon>
        <taxon>Bacillota</taxon>
        <taxon>Bacilli</taxon>
        <taxon>Bacillales</taxon>
        <taxon>Paenibacillaceae</taxon>
        <taxon>Paenibacillus</taxon>
    </lineage>
</organism>
<dbReference type="CDD" id="cd05300">
    <property type="entry name" value="2-Hacid_dh_1"/>
    <property type="match status" value="1"/>
</dbReference>
<feature type="domain" description="D-isomer specific 2-hydroxyacid dehydrogenase catalytic" evidence="5">
    <location>
        <begin position="8"/>
        <end position="310"/>
    </location>
</feature>
<evidence type="ECO:0000256" key="1">
    <source>
        <dbReference type="ARBA" id="ARBA00005854"/>
    </source>
</evidence>
<dbReference type="Proteomes" id="UP000318102">
    <property type="component" value="Unassembled WGS sequence"/>
</dbReference>
<feature type="domain" description="D-isomer specific 2-hydroxyacid dehydrogenase NAD-binding" evidence="6">
    <location>
        <begin position="105"/>
        <end position="279"/>
    </location>
</feature>
<proteinExistence type="inferred from homology"/>
<keyword evidence="8" id="KW-1185">Reference proteome</keyword>
<evidence type="ECO:0000256" key="4">
    <source>
        <dbReference type="RuleBase" id="RU003719"/>
    </source>
</evidence>
<accession>A0A559IZY3</accession>
<dbReference type="GO" id="GO:0016616">
    <property type="term" value="F:oxidoreductase activity, acting on the CH-OH group of donors, NAD or NADP as acceptor"/>
    <property type="evidence" value="ECO:0007669"/>
    <property type="project" value="InterPro"/>
</dbReference>
<dbReference type="Pfam" id="PF00389">
    <property type="entry name" value="2-Hacid_dh"/>
    <property type="match status" value="1"/>
</dbReference>
<dbReference type="InterPro" id="IPR006140">
    <property type="entry name" value="D-isomer_DH_NAD-bd"/>
</dbReference>
<sequence length="316" mass="35949">MNILTTIRLKEDQIEVLLSRYSHINIHTCRSLMDVSIEQLQITEVLISYSTGITEDLLSKMPNLKWIQLFSSGVDALPLSTIANRNITVTNARGAHKVPMAEFAFGLMLQEAKQLITLHEQQQRNEWNSKIHFEELEGKTVCLLGTGAIGQEIAARCKVFGMKTVGINRSGKQAEHFDRIYRFDAEELPLNEADYMILIAPLTRETENWLGIAKLNQLKQEAVLLNLGRGDLVVEQDLIYALEEKHFKRAYLDVFHVEPLPQDSSLWKLDNCVITPHVSAISKRYNDRCTAIFIDNVSRYMTGESLINEVDLEAGY</sequence>
<dbReference type="SUPFAM" id="SSF51735">
    <property type="entry name" value="NAD(P)-binding Rossmann-fold domains"/>
    <property type="match status" value="1"/>
</dbReference>
<dbReference type="InterPro" id="IPR036291">
    <property type="entry name" value="NAD(P)-bd_dom_sf"/>
</dbReference>
<evidence type="ECO:0000256" key="3">
    <source>
        <dbReference type="ARBA" id="ARBA00023027"/>
    </source>
</evidence>
<reference evidence="7 8" key="1">
    <citation type="submission" date="2019-07" db="EMBL/GenBank/DDBJ databases">
        <authorList>
            <person name="Kim J."/>
        </authorList>
    </citation>
    <scope>NUCLEOTIDE SEQUENCE [LARGE SCALE GENOMIC DNA]</scope>
    <source>
        <strain evidence="7 8">N4</strain>
    </source>
</reference>
<dbReference type="EMBL" id="VNJK01000001">
    <property type="protein sequence ID" value="TVX93182.1"/>
    <property type="molecule type" value="Genomic_DNA"/>
</dbReference>
<dbReference type="Pfam" id="PF02826">
    <property type="entry name" value="2-Hacid_dh_C"/>
    <property type="match status" value="1"/>
</dbReference>
<gene>
    <name evidence="7" type="ORF">FPZ44_09000</name>
</gene>
<dbReference type="RefSeq" id="WP_144989414.1">
    <property type="nucleotide sequence ID" value="NZ_VNJK01000001.1"/>
</dbReference>
<evidence type="ECO:0000313" key="7">
    <source>
        <dbReference type="EMBL" id="TVX93182.1"/>
    </source>
</evidence>
<dbReference type="AlphaFoldDB" id="A0A559IZY3"/>
<dbReference type="InterPro" id="IPR006139">
    <property type="entry name" value="D-isomer_2_OHA_DH_cat_dom"/>
</dbReference>
<keyword evidence="2 4" id="KW-0560">Oxidoreductase</keyword>
<comment type="similarity">
    <text evidence="1 4">Belongs to the D-isomer specific 2-hydroxyacid dehydrogenase family.</text>
</comment>
<evidence type="ECO:0000256" key="2">
    <source>
        <dbReference type="ARBA" id="ARBA00023002"/>
    </source>
</evidence>
<protein>
    <submittedName>
        <fullName evidence="7">D-2-hydroxyacid dehydrogenase</fullName>
    </submittedName>
</protein>
<dbReference type="PANTHER" id="PTHR43333:SF1">
    <property type="entry name" value="D-ISOMER SPECIFIC 2-HYDROXYACID DEHYDROGENASE NAD-BINDING DOMAIN-CONTAINING PROTEIN"/>
    <property type="match status" value="1"/>
</dbReference>
<name>A0A559IZY3_9BACL</name>
<evidence type="ECO:0000259" key="6">
    <source>
        <dbReference type="Pfam" id="PF02826"/>
    </source>
</evidence>
<evidence type="ECO:0000313" key="8">
    <source>
        <dbReference type="Proteomes" id="UP000318102"/>
    </source>
</evidence>
<dbReference type="PANTHER" id="PTHR43333">
    <property type="entry name" value="2-HACID_DH_C DOMAIN-CONTAINING PROTEIN"/>
    <property type="match status" value="1"/>
</dbReference>
<dbReference type="GO" id="GO:0051287">
    <property type="term" value="F:NAD binding"/>
    <property type="evidence" value="ECO:0007669"/>
    <property type="project" value="InterPro"/>
</dbReference>
<comment type="caution">
    <text evidence="7">The sequence shown here is derived from an EMBL/GenBank/DDBJ whole genome shotgun (WGS) entry which is preliminary data.</text>
</comment>
<dbReference type="OrthoDB" id="9805416at2"/>
<dbReference type="Gene3D" id="3.40.50.720">
    <property type="entry name" value="NAD(P)-binding Rossmann-like Domain"/>
    <property type="match status" value="2"/>
</dbReference>